<keyword evidence="3" id="KW-1005">Bacterial flagellum biogenesis</keyword>
<sequence>MNYKHQQLNGVIDYSKSMLREAESENWENVFNIEEKRSELIKKIYSNPSTIDERENNNEQILEILVLNRRIEAITSKARDNVRNQAGSINKGRQVVSAYAQNVG</sequence>
<proteinExistence type="predicted"/>
<evidence type="ECO:0000313" key="5">
    <source>
        <dbReference type="EMBL" id="VAW54205.1"/>
    </source>
</evidence>
<dbReference type="EMBL" id="UOFE01000038">
    <property type="protein sequence ID" value="VAW54205.1"/>
    <property type="molecule type" value="Genomic_DNA"/>
</dbReference>
<name>A0A3B0WEC1_9ZZZZ</name>
<dbReference type="AlphaFoldDB" id="A0A3B0WEC1"/>
<reference evidence="5" key="1">
    <citation type="submission" date="2018-06" db="EMBL/GenBank/DDBJ databases">
        <authorList>
            <person name="Zhirakovskaya E."/>
        </authorList>
    </citation>
    <scope>NUCLEOTIDE SEQUENCE</scope>
</reference>
<accession>A0A3B0WEC1</accession>
<organism evidence="5">
    <name type="scientific">hydrothermal vent metagenome</name>
    <dbReference type="NCBI Taxonomy" id="652676"/>
    <lineage>
        <taxon>unclassified sequences</taxon>
        <taxon>metagenomes</taxon>
        <taxon>ecological metagenomes</taxon>
    </lineage>
</organism>
<dbReference type="Gene3D" id="1.20.58.380">
    <property type="entry name" value="Flagellar protein flit"/>
    <property type="match status" value="1"/>
</dbReference>
<evidence type="ECO:0000256" key="4">
    <source>
        <dbReference type="ARBA" id="ARBA00023186"/>
    </source>
</evidence>
<evidence type="ECO:0000256" key="2">
    <source>
        <dbReference type="ARBA" id="ARBA00022490"/>
    </source>
</evidence>
<evidence type="ECO:0000256" key="3">
    <source>
        <dbReference type="ARBA" id="ARBA00022795"/>
    </source>
</evidence>
<evidence type="ECO:0000256" key="1">
    <source>
        <dbReference type="ARBA" id="ARBA00004496"/>
    </source>
</evidence>
<evidence type="ECO:0008006" key="6">
    <source>
        <dbReference type="Google" id="ProtNLM"/>
    </source>
</evidence>
<comment type="subcellular location">
    <subcellularLocation>
        <location evidence="1">Cytoplasm</location>
    </subcellularLocation>
</comment>
<dbReference type="InterPro" id="IPR008622">
    <property type="entry name" value="FliT"/>
</dbReference>
<gene>
    <name evidence="5" type="ORF">MNBD_GAMMA05-1550</name>
</gene>
<dbReference type="Pfam" id="PF05400">
    <property type="entry name" value="FliT"/>
    <property type="match status" value="1"/>
</dbReference>
<protein>
    <recommendedName>
        <fullName evidence="6">Flagellar protein FliT</fullName>
    </recommendedName>
</protein>
<keyword evidence="4" id="KW-0143">Chaperone</keyword>
<keyword evidence="2" id="KW-0963">Cytoplasm</keyword>